<keyword evidence="2 3" id="KW-0808">Transferase</keyword>
<dbReference type="GO" id="GO:0009570">
    <property type="term" value="C:chloroplast stroma"/>
    <property type="evidence" value="ECO:0000318"/>
    <property type="project" value="GO_Central"/>
</dbReference>
<dbReference type="GO" id="GO:0045547">
    <property type="term" value="F:ditrans,polycis-polyprenyl diphosphate synthase [(2E,6E)-farnesyl diphosphate specific] activity"/>
    <property type="evidence" value="ECO:0007669"/>
    <property type="project" value="TreeGrafter"/>
</dbReference>
<keyword evidence="3" id="KW-0472">Membrane</keyword>
<dbReference type="GO" id="GO:0009668">
    <property type="term" value="P:plastid membrane organization"/>
    <property type="evidence" value="ECO:0000318"/>
    <property type="project" value="GO_Central"/>
</dbReference>
<dbReference type="NCBIfam" id="TIGR00055">
    <property type="entry name" value="uppS"/>
    <property type="match status" value="1"/>
</dbReference>
<name>A0A9R0IKS5_SPIOL</name>
<dbReference type="HAMAP" id="MF_01139">
    <property type="entry name" value="ISPT"/>
    <property type="match status" value="1"/>
</dbReference>
<comment type="similarity">
    <text evidence="3">Belongs to the UPP synthase family.</text>
</comment>
<evidence type="ECO:0000313" key="4">
    <source>
        <dbReference type="Proteomes" id="UP000813463"/>
    </source>
</evidence>
<dbReference type="KEGG" id="soe:110790712"/>
<dbReference type="Proteomes" id="UP000813463">
    <property type="component" value="Chromosome 6"/>
</dbReference>
<protein>
    <recommendedName>
        <fullName evidence="3">Alkyl transferase</fullName>
        <ecNumber evidence="3">2.5.1.-</ecNumber>
    </recommendedName>
</protein>
<dbReference type="Pfam" id="PF01255">
    <property type="entry name" value="Prenyltransf"/>
    <property type="match status" value="1"/>
</dbReference>
<dbReference type="EC" id="2.5.1.-" evidence="3"/>
<feature type="transmembrane region" description="Helical" evidence="3">
    <location>
        <begin position="18"/>
        <end position="39"/>
    </location>
</feature>
<dbReference type="CDD" id="cd00475">
    <property type="entry name" value="Cis_IPPS"/>
    <property type="match status" value="1"/>
</dbReference>
<dbReference type="Gene3D" id="3.40.1180.10">
    <property type="entry name" value="Decaprenyl diphosphate synthase-like"/>
    <property type="match status" value="1"/>
</dbReference>
<dbReference type="GeneID" id="110790712"/>
<proteinExistence type="inferred from homology"/>
<dbReference type="InterPro" id="IPR001441">
    <property type="entry name" value="UPP_synth-like"/>
</dbReference>
<reference evidence="5" key="2">
    <citation type="submission" date="2025-08" db="UniProtKB">
        <authorList>
            <consortium name="RefSeq"/>
        </authorList>
    </citation>
    <scope>IDENTIFICATION</scope>
    <source>
        <tissue evidence="5">Leaf</tissue>
    </source>
</reference>
<dbReference type="PANTHER" id="PTHR10291:SF0">
    <property type="entry name" value="DEHYDRODOLICHYL DIPHOSPHATE SYNTHASE 2"/>
    <property type="match status" value="1"/>
</dbReference>
<dbReference type="AlphaFoldDB" id="A0A9R0IKS5"/>
<evidence type="ECO:0000256" key="2">
    <source>
        <dbReference type="ARBA" id="ARBA00022679"/>
    </source>
</evidence>
<dbReference type="PROSITE" id="PS01066">
    <property type="entry name" value="UPP_SYNTHASE"/>
    <property type="match status" value="1"/>
</dbReference>
<dbReference type="InterPro" id="IPR036424">
    <property type="entry name" value="UPP_synth-like_sf"/>
</dbReference>
<dbReference type="SUPFAM" id="SSF64005">
    <property type="entry name" value="Undecaprenyl diphosphate synthase"/>
    <property type="match status" value="1"/>
</dbReference>
<gene>
    <name evidence="5" type="primary">LOC110790712</name>
</gene>
<keyword evidence="3" id="KW-1133">Transmembrane helix</keyword>
<sequence>MKGFNSVIIFRMSVLKKLWLLIMAIIPSWILNTPLFLYLKKKQRQAQKEAFVKMLSSTFRFDDIIEDGDVKLPKGLQPELMPRHVAVILDGSRRWAKKRGFLPVEGYEAGVAALGEFLLLCQRWKIPIVSLFMFSSENWLRPKEEVDFLFELFEGSLRYYLLRTCRRFGGRVSVIGDTFTLPNSLQKAIEEIEEQTKDNNNGIHLVLAISYSGQNDILHACQIIATKVKDGLLQPEDITKAFFQQHLQTNVTDIPLPDLIIRTSGELRISNFFLWQSAYSEMYFTDTLWPDFGECEFVKALRSYQKRARRFGKA</sequence>
<dbReference type="GO" id="GO:0016094">
    <property type="term" value="P:polyprenol biosynthetic process"/>
    <property type="evidence" value="ECO:0000318"/>
    <property type="project" value="GO_Central"/>
</dbReference>
<dbReference type="GO" id="GO:0009409">
    <property type="term" value="P:response to cold"/>
    <property type="evidence" value="ECO:0000318"/>
    <property type="project" value="GO_Central"/>
</dbReference>
<keyword evidence="3" id="KW-0812">Transmembrane</keyword>
<evidence type="ECO:0000256" key="1">
    <source>
        <dbReference type="ARBA" id="ARBA00001946"/>
    </source>
</evidence>
<dbReference type="InterPro" id="IPR018520">
    <property type="entry name" value="UPP_synth-like_CS"/>
</dbReference>
<accession>A0A9R0IKS5</accession>
<evidence type="ECO:0000256" key="3">
    <source>
        <dbReference type="RuleBase" id="RU363018"/>
    </source>
</evidence>
<comment type="cofactor">
    <cofactor evidence="1">
        <name>Mg(2+)</name>
        <dbReference type="ChEBI" id="CHEBI:18420"/>
    </cofactor>
</comment>
<evidence type="ECO:0000313" key="5">
    <source>
        <dbReference type="RefSeq" id="XP_021851181.2"/>
    </source>
</evidence>
<dbReference type="PANTHER" id="PTHR10291">
    <property type="entry name" value="DEHYDRODOLICHYL DIPHOSPHATE SYNTHASE FAMILY MEMBER"/>
    <property type="match status" value="1"/>
</dbReference>
<dbReference type="RefSeq" id="XP_021851181.2">
    <property type="nucleotide sequence ID" value="XM_021995489.2"/>
</dbReference>
<organism evidence="4 5">
    <name type="scientific">Spinacia oleracea</name>
    <name type="common">Spinach</name>
    <dbReference type="NCBI Taxonomy" id="3562"/>
    <lineage>
        <taxon>Eukaryota</taxon>
        <taxon>Viridiplantae</taxon>
        <taxon>Streptophyta</taxon>
        <taxon>Embryophyta</taxon>
        <taxon>Tracheophyta</taxon>
        <taxon>Spermatophyta</taxon>
        <taxon>Magnoliopsida</taxon>
        <taxon>eudicotyledons</taxon>
        <taxon>Gunneridae</taxon>
        <taxon>Pentapetalae</taxon>
        <taxon>Caryophyllales</taxon>
        <taxon>Chenopodiaceae</taxon>
        <taxon>Chenopodioideae</taxon>
        <taxon>Anserineae</taxon>
        <taxon>Spinacia</taxon>
    </lineage>
</organism>
<keyword evidence="4" id="KW-1185">Reference proteome</keyword>
<reference evidence="4" key="1">
    <citation type="journal article" date="2021" name="Nat. Commun.">
        <title>Genomic analyses provide insights into spinach domestication and the genetic basis of agronomic traits.</title>
        <authorList>
            <person name="Cai X."/>
            <person name="Sun X."/>
            <person name="Xu C."/>
            <person name="Sun H."/>
            <person name="Wang X."/>
            <person name="Ge C."/>
            <person name="Zhang Z."/>
            <person name="Wang Q."/>
            <person name="Fei Z."/>
            <person name="Jiao C."/>
            <person name="Wang Q."/>
        </authorList>
    </citation>
    <scope>NUCLEOTIDE SEQUENCE [LARGE SCALE GENOMIC DNA]</scope>
    <source>
        <strain evidence="4">cv. Varoflay</strain>
    </source>
</reference>